<evidence type="ECO:0000313" key="2">
    <source>
        <dbReference type="Proteomes" id="UP001457282"/>
    </source>
</evidence>
<reference evidence="1 2" key="1">
    <citation type="journal article" date="2023" name="G3 (Bethesda)">
        <title>A chromosome-length genome assembly and annotation of blackberry (Rubus argutus, cv. 'Hillquist').</title>
        <authorList>
            <person name="Bruna T."/>
            <person name="Aryal R."/>
            <person name="Dudchenko O."/>
            <person name="Sargent D.J."/>
            <person name="Mead D."/>
            <person name="Buti M."/>
            <person name="Cavallini A."/>
            <person name="Hytonen T."/>
            <person name="Andres J."/>
            <person name="Pham M."/>
            <person name="Weisz D."/>
            <person name="Mascagni F."/>
            <person name="Usai G."/>
            <person name="Natali L."/>
            <person name="Bassil N."/>
            <person name="Fernandez G.E."/>
            <person name="Lomsadze A."/>
            <person name="Armour M."/>
            <person name="Olukolu B."/>
            <person name="Poorten T."/>
            <person name="Britton C."/>
            <person name="Davik J."/>
            <person name="Ashrafi H."/>
            <person name="Aiden E.L."/>
            <person name="Borodovsky M."/>
            <person name="Worthington M."/>
        </authorList>
    </citation>
    <scope>NUCLEOTIDE SEQUENCE [LARGE SCALE GENOMIC DNA]</scope>
    <source>
        <strain evidence="1">PI 553951</strain>
    </source>
</reference>
<sequence length="185" mass="21451">MAEDSGSSKGKGVCSSAAEASHSWPVKIRLSTDHMRWNSLKMSPSKELQEQILGKMRETSRKQLDAWIPVEMFIYDVDTCETYKVKLAKKESFWFEPAPFLDKKEDPYPSSSSKRVLKEQPCSDLKKAREEFAYTIEPFRHIVKKRNLSYGHEIGLRWSGSKSIDKLEFSVLYVPRRLDLQSLRI</sequence>
<organism evidence="1 2">
    <name type="scientific">Rubus argutus</name>
    <name type="common">Southern blackberry</name>
    <dbReference type="NCBI Taxonomy" id="59490"/>
    <lineage>
        <taxon>Eukaryota</taxon>
        <taxon>Viridiplantae</taxon>
        <taxon>Streptophyta</taxon>
        <taxon>Embryophyta</taxon>
        <taxon>Tracheophyta</taxon>
        <taxon>Spermatophyta</taxon>
        <taxon>Magnoliopsida</taxon>
        <taxon>eudicotyledons</taxon>
        <taxon>Gunneridae</taxon>
        <taxon>Pentapetalae</taxon>
        <taxon>rosids</taxon>
        <taxon>fabids</taxon>
        <taxon>Rosales</taxon>
        <taxon>Rosaceae</taxon>
        <taxon>Rosoideae</taxon>
        <taxon>Rosoideae incertae sedis</taxon>
        <taxon>Rubus</taxon>
    </lineage>
</organism>
<dbReference type="Proteomes" id="UP001457282">
    <property type="component" value="Unassembled WGS sequence"/>
</dbReference>
<keyword evidence="2" id="KW-1185">Reference proteome</keyword>
<dbReference type="PANTHER" id="PTHR34269">
    <property type="entry name" value="TRANSCRIPTION FACTOR B3-DOMAIN FAMILY-RELATED"/>
    <property type="match status" value="1"/>
</dbReference>
<evidence type="ECO:0000313" key="1">
    <source>
        <dbReference type="EMBL" id="KAK9919775.1"/>
    </source>
</evidence>
<dbReference type="AlphaFoldDB" id="A0AAW1W4D1"/>
<protein>
    <submittedName>
        <fullName evidence="1">Uncharacterized protein</fullName>
    </submittedName>
</protein>
<dbReference type="InterPro" id="IPR051442">
    <property type="entry name" value="B3_domain"/>
</dbReference>
<gene>
    <name evidence="1" type="ORF">M0R45_028353</name>
</gene>
<dbReference type="EMBL" id="JBEDUW010000006">
    <property type="protein sequence ID" value="KAK9919775.1"/>
    <property type="molecule type" value="Genomic_DNA"/>
</dbReference>
<proteinExistence type="predicted"/>
<accession>A0AAW1W4D1</accession>
<comment type="caution">
    <text evidence="1">The sequence shown here is derived from an EMBL/GenBank/DDBJ whole genome shotgun (WGS) entry which is preliminary data.</text>
</comment>
<name>A0AAW1W4D1_RUBAR</name>
<dbReference type="PANTHER" id="PTHR34269:SF19">
    <property type="match status" value="1"/>
</dbReference>